<keyword evidence="2" id="KW-0862">Zinc</keyword>
<keyword evidence="6" id="KW-0347">Helicase</keyword>
<dbReference type="FunFam" id="3.40.50.300:FF:000533">
    <property type="entry name" value="Helicase, Snf2 family"/>
    <property type="match status" value="1"/>
</dbReference>
<dbReference type="InterPro" id="IPR049730">
    <property type="entry name" value="SNF2/RAD54-like_C"/>
</dbReference>
<dbReference type="InterPro" id="IPR001650">
    <property type="entry name" value="Helicase_C-like"/>
</dbReference>
<dbReference type="GO" id="GO:0008270">
    <property type="term" value="F:zinc ion binding"/>
    <property type="evidence" value="ECO:0007669"/>
    <property type="project" value="UniProtKB-KW"/>
</dbReference>
<feature type="domain" description="Helicase ATP-binding" evidence="4">
    <location>
        <begin position="628"/>
        <end position="788"/>
    </location>
</feature>
<dbReference type="GO" id="GO:0016787">
    <property type="term" value="F:hydrolase activity"/>
    <property type="evidence" value="ECO:0007669"/>
    <property type="project" value="UniProtKB-KW"/>
</dbReference>
<dbReference type="AlphaFoldDB" id="A0A4S3B7F7"/>
<dbReference type="SMART" id="SM00487">
    <property type="entry name" value="DEXDc"/>
    <property type="match status" value="1"/>
</dbReference>
<dbReference type="EMBL" id="SDGV01000007">
    <property type="protein sequence ID" value="THB61813.1"/>
    <property type="molecule type" value="Genomic_DNA"/>
</dbReference>
<dbReference type="InterPro" id="IPR027417">
    <property type="entry name" value="P-loop_NTPase"/>
</dbReference>
<evidence type="ECO:0000259" key="5">
    <source>
        <dbReference type="PROSITE" id="PS51194"/>
    </source>
</evidence>
<sequence>MKWSIPEKIVEEGREYAKAGRVVSISKNEEQQVWYAEVLGEEVFHIELDGTAKEEDVCQCIYWQQHGFCKHTVSVELALRDQGQNRYIKKKVVAKDQYQAPSQALIFSRSFARLQEDTISKDLLVGDRLVLEWHLEVVEPLSYHPEQSLIGLYLKIGRRGTRERTYIVRNIGEFLDCYLANGVYQMTDRSFTITDNSFSDRNVKLLNQLLAIHQNMSLLAPNGVQQQGKINKRFLILDQKDAKYFIETLVDEQRLHFEMDKEKKETLIFKETTLPISFNVTPVGIKDYKLTIRQPELVYLANYSWIIGAHSIYELNKHQVERYELLRQLLKRTTTPEILFTDQMVGQLFSYILPNLRSIGIVNVSETLSAELLRVPLEAKLYVIRDDTQLAIRVDYCYGDYVFSTDPKATTSQSKKARVIRDQVQELQIEKILEHFHFVKRQTAFYRKFPEGEELYLFFKEEVPLLKQYTEVTLSNEVAEIYDEEEHYEPKLSILDEGSWLDIQFDITAIDDTEVNDVLVSLMKQEEYHQLNNGQLLMLDSPEFKEVSLAIQQLRKDIKINKGQLSIPKHRSLMVEHVIHNMDNVETSANFDNLISDLSQPEAFPVEEPKGLHAELREYQRVGFKWLKMLSHYNFGGVLADDMGLGKTLQMITYLLSEKEEGKLKEPALIIAPASLLYNWQIEINKFAPSLTSRIISGTKEERTEQLKDDVDILITSYTTARQDEDLYRQYHFSSIVLDEAQMVKNAATKTFQAIEGIKANRHFALSGTPVENRLDDLWSIFQMIMPGFFPPLRRYRKLPTETIALMIQPFILRRDKKTVLKDLPDKIETDLYSDLTEEQKTIYLAYLKQMQEQVVSMDDGTFNRNKLSILAGLTRLRQICCHPNLFLSDYEGESGKMNQALDIIKSAKTNGRKILLFSQFTSMLTILEDALAKEDIETFYLRGNTPIEKRQEMVERFNRGEKDVFLISLKAGGTGLNLTGADTVILYDLWWNPAVEDQATGRAHRMGQTKKVEVFRLMAEGTIEEKMNLLQHNKKELFSQVIDSEDIRPLSQLSMTDLRMILDLGE</sequence>
<dbReference type="Pfam" id="PF00176">
    <property type="entry name" value="SNF2-rel_dom"/>
    <property type="match status" value="1"/>
</dbReference>
<dbReference type="OrthoDB" id="9760715at2"/>
<dbReference type="Gene3D" id="3.40.50.10810">
    <property type="entry name" value="Tandem AAA-ATPase domain"/>
    <property type="match status" value="1"/>
</dbReference>
<gene>
    <name evidence="6" type="ORF">ESZ54_03310</name>
</gene>
<dbReference type="InterPro" id="IPR014001">
    <property type="entry name" value="Helicase_ATP-bd"/>
</dbReference>
<evidence type="ECO:0000313" key="6">
    <source>
        <dbReference type="EMBL" id="THB61813.1"/>
    </source>
</evidence>
<dbReference type="GO" id="GO:0005524">
    <property type="term" value="F:ATP binding"/>
    <property type="evidence" value="ECO:0007669"/>
    <property type="project" value="InterPro"/>
</dbReference>
<dbReference type="Gene3D" id="3.40.50.300">
    <property type="entry name" value="P-loop containing nucleotide triphosphate hydrolases"/>
    <property type="match status" value="1"/>
</dbReference>
<keyword evidence="6" id="KW-0067">ATP-binding</keyword>
<accession>A0A4S3B7F7</accession>
<dbReference type="Pfam" id="PF08455">
    <property type="entry name" value="SNF2_assoc"/>
    <property type="match status" value="1"/>
</dbReference>
<comment type="caution">
    <text evidence="6">The sequence shown here is derived from an EMBL/GenBank/DDBJ whole genome shotgun (WGS) entry which is preliminary data.</text>
</comment>
<dbReference type="PROSITE" id="PS51194">
    <property type="entry name" value="HELICASE_CTER"/>
    <property type="match status" value="1"/>
</dbReference>
<keyword evidence="2" id="KW-0479">Metal-binding</keyword>
<dbReference type="PROSITE" id="PS51192">
    <property type="entry name" value="HELICASE_ATP_BIND_1"/>
    <property type="match status" value="1"/>
</dbReference>
<keyword evidence="1" id="KW-0378">Hydrolase</keyword>
<dbReference type="CDD" id="cd18793">
    <property type="entry name" value="SF2_C_SNF"/>
    <property type="match status" value="1"/>
</dbReference>
<dbReference type="InterPro" id="IPR000330">
    <property type="entry name" value="SNF2_N"/>
</dbReference>
<dbReference type="SUPFAM" id="SSF52540">
    <property type="entry name" value="P-loop containing nucleoside triphosphate hydrolases"/>
    <property type="match status" value="2"/>
</dbReference>
<reference evidence="6 7" key="1">
    <citation type="submission" date="2019-01" db="EMBL/GenBank/DDBJ databases">
        <title>Vagococcus silagei sp. nov. isolated from brewer's grain.</title>
        <authorList>
            <person name="Guu J.-R."/>
        </authorList>
    </citation>
    <scope>NUCLEOTIDE SEQUENCE [LARGE SCALE GENOMIC DNA]</scope>
    <source>
        <strain evidence="6 7">2B-2</strain>
    </source>
</reference>
<keyword evidence="2" id="KW-0863">Zinc-finger</keyword>
<dbReference type="GO" id="GO:0004386">
    <property type="term" value="F:helicase activity"/>
    <property type="evidence" value="ECO:0007669"/>
    <property type="project" value="UniProtKB-KW"/>
</dbReference>
<protein>
    <submittedName>
        <fullName evidence="6">Snf2 family helicase</fullName>
    </submittedName>
</protein>
<organism evidence="6 7">
    <name type="scientific">Vagococcus silagei</name>
    <dbReference type="NCBI Taxonomy" id="2508885"/>
    <lineage>
        <taxon>Bacteria</taxon>
        <taxon>Bacillati</taxon>
        <taxon>Bacillota</taxon>
        <taxon>Bacilli</taxon>
        <taxon>Lactobacillales</taxon>
        <taxon>Enterococcaceae</taxon>
        <taxon>Vagococcus</taxon>
    </lineage>
</organism>
<evidence type="ECO:0000313" key="7">
    <source>
        <dbReference type="Proteomes" id="UP000310506"/>
    </source>
</evidence>
<proteinExistence type="predicted"/>
<evidence type="ECO:0000259" key="4">
    <source>
        <dbReference type="PROSITE" id="PS51192"/>
    </source>
</evidence>
<dbReference type="Pfam" id="PF00271">
    <property type="entry name" value="Helicase_C"/>
    <property type="match status" value="1"/>
</dbReference>
<evidence type="ECO:0000259" key="3">
    <source>
        <dbReference type="PROSITE" id="PS50966"/>
    </source>
</evidence>
<dbReference type="InterPro" id="IPR038718">
    <property type="entry name" value="SNF2-like_sf"/>
</dbReference>
<keyword evidence="6" id="KW-0547">Nucleotide-binding</keyword>
<dbReference type="Proteomes" id="UP000310506">
    <property type="component" value="Unassembled WGS sequence"/>
</dbReference>
<name>A0A4S3B7F7_9ENTE</name>
<dbReference type="PROSITE" id="PS50966">
    <property type="entry name" value="ZF_SWIM"/>
    <property type="match status" value="1"/>
</dbReference>
<feature type="domain" description="SWIM-type" evidence="3">
    <location>
        <begin position="44"/>
        <end position="80"/>
    </location>
</feature>
<dbReference type="RefSeq" id="WP_136136260.1">
    <property type="nucleotide sequence ID" value="NZ_SDGV01000007.1"/>
</dbReference>
<feature type="domain" description="Helicase C-terminal" evidence="5">
    <location>
        <begin position="897"/>
        <end position="1057"/>
    </location>
</feature>
<dbReference type="PANTHER" id="PTHR10799">
    <property type="entry name" value="SNF2/RAD54 HELICASE FAMILY"/>
    <property type="match status" value="1"/>
</dbReference>
<evidence type="ECO:0000256" key="1">
    <source>
        <dbReference type="ARBA" id="ARBA00022801"/>
    </source>
</evidence>
<dbReference type="SMART" id="SM00490">
    <property type="entry name" value="HELICc"/>
    <property type="match status" value="1"/>
</dbReference>
<keyword evidence="7" id="KW-1185">Reference proteome</keyword>
<evidence type="ECO:0000256" key="2">
    <source>
        <dbReference type="PROSITE-ProRule" id="PRU00325"/>
    </source>
</evidence>
<dbReference type="InterPro" id="IPR007527">
    <property type="entry name" value="Znf_SWIM"/>
</dbReference>
<dbReference type="InterPro" id="IPR013663">
    <property type="entry name" value="Helicase_SWF/SNF/SWI_bac"/>
</dbReference>